<dbReference type="GO" id="GO:0070205">
    <property type="term" value="F:2-succinyl-6-hydroxy-2,4-cyclohexadiene-1-carboxylate synthase activity"/>
    <property type="evidence" value="ECO:0007669"/>
    <property type="project" value="UniProtKB-UniRule"/>
</dbReference>
<dbReference type="UniPathway" id="UPA00079"/>
<evidence type="ECO:0000256" key="2">
    <source>
        <dbReference type="ARBA" id="ARBA00023239"/>
    </source>
</evidence>
<dbReference type="EC" id="4.2.99.20" evidence="3"/>
<dbReference type="RefSeq" id="WP_091568180.1">
    <property type="nucleotide sequence ID" value="NZ_FMZA01000007.1"/>
</dbReference>
<comment type="similarity">
    <text evidence="3">Belongs to the AB hydrolase superfamily. MenH family.</text>
</comment>
<dbReference type="Proteomes" id="UP000199387">
    <property type="component" value="Unassembled WGS sequence"/>
</dbReference>
<dbReference type="OrthoDB" id="9808398at2"/>
<dbReference type="STRING" id="1236220.SAMN04488112_107164"/>
<organism evidence="5 6">
    <name type="scientific">Melghirimyces thermohalophilus</name>
    <dbReference type="NCBI Taxonomy" id="1236220"/>
    <lineage>
        <taxon>Bacteria</taxon>
        <taxon>Bacillati</taxon>
        <taxon>Bacillota</taxon>
        <taxon>Bacilli</taxon>
        <taxon>Bacillales</taxon>
        <taxon>Thermoactinomycetaceae</taxon>
        <taxon>Melghirimyces</taxon>
    </lineage>
</organism>
<protein>
    <recommendedName>
        <fullName evidence="3">Putative 2-succinyl-6-hydroxy-2,4-cyclohexadiene-1-carboxylate synthase</fullName>
        <shortName evidence="3">SHCHC synthase</shortName>
        <ecNumber evidence="3">4.2.99.20</ecNumber>
    </recommendedName>
</protein>
<keyword evidence="1 3" id="KW-0474">Menaquinone biosynthesis</keyword>
<evidence type="ECO:0000256" key="3">
    <source>
        <dbReference type="HAMAP-Rule" id="MF_01660"/>
    </source>
</evidence>
<dbReference type="PANTHER" id="PTHR42916">
    <property type="entry name" value="2-SUCCINYL-5-ENOLPYRUVYL-6-HYDROXY-3-CYCLOHEXENE-1-CARBOXYLATE SYNTHASE"/>
    <property type="match status" value="1"/>
</dbReference>
<evidence type="ECO:0000259" key="4">
    <source>
        <dbReference type="Pfam" id="PF00561"/>
    </source>
</evidence>
<gene>
    <name evidence="3" type="primary">menH</name>
    <name evidence="5" type="ORF">SAMN04488112_107164</name>
</gene>
<dbReference type="PANTHER" id="PTHR42916:SF1">
    <property type="entry name" value="PROTEIN PHYLLO, CHLOROPLASTIC"/>
    <property type="match status" value="1"/>
</dbReference>
<name>A0A1G6LDP2_9BACL</name>
<dbReference type="AlphaFoldDB" id="A0A1G6LDP2"/>
<evidence type="ECO:0000256" key="1">
    <source>
        <dbReference type="ARBA" id="ARBA00022428"/>
    </source>
</evidence>
<accession>A0A1G6LDP2</accession>
<feature type="domain" description="AB hydrolase-1" evidence="4">
    <location>
        <begin position="19"/>
        <end position="254"/>
    </location>
</feature>
<evidence type="ECO:0000313" key="6">
    <source>
        <dbReference type="Proteomes" id="UP000199387"/>
    </source>
</evidence>
<dbReference type="HAMAP" id="MF_01660">
    <property type="entry name" value="MenH"/>
    <property type="match status" value="1"/>
</dbReference>
<dbReference type="UniPathway" id="UPA01057">
    <property type="reaction ID" value="UER00900"/>
</dbReference>
<dbReference type="Gene3D" id="3.40.50.1820">
    <property type="entry name" value="alpha/beta hydrolase"/>
    <property type="match status" value="1"/>
</dbReference>
<comment type="subunit">
    <text evidence="3">Monomer.</text>
</comment>
<keyword evidence="6" id="KW-1185">Reference proteome</keyword>
<dbReference type="SUPFAM" id="SSF53474">
    <property type="entry name" value="alpha/beta-Hydrolases"/>
    <property type="match status" value="1"/>
</dbReference>
<comment type="catalytic activity">
    <reaction evidence="3">
        <text>5-enolpyruvoyl-6-hydroxy-2-succinyl-cyclohex-3-ene-1-carboxylate = (1R,6R)-6-hydroxy-2-succinyl-cyclohexa-2,4-diene-1-carboxylate + pyruvate</text>
        <dbReference type="Rhea" id="RHEA:25597"/>
        <dbReference type="ChEBI" id="CHEBI:15361"/>
        <dbReference type="ChEBI" id="CHEBI:58689"/>
        <dbReference type="ChEBI" id="CHEBI:58818"/>
        <dbReference type="EC" id="4.2.99.20"/>
    </reaction>
</comment>
<dbReference type="Pfam" id="PF00561">
    <property type="entry name" value="Abhydrolase_1"/>
    <property type="match status" value="1"/>
</dbReference>
<sequence>MKLTIHGVRYHVEVDGDGPALLLLHGFTGSAAVWEPFVNAWSRWFRVIRVDIIGHGRTDAPKDPSRYQMKLVAADLEALLEQLGVERAHVLGYSMGGRLALSFALMCPHRVDQLVLESSSPGLKTERERRERRERDEALANRIEREGVAAFVRFWEELPLFATQKRLPEPVRERARAIRLQQRSQGLAASLRGMGTGVQPSWWDHLHQFDRPVTLITGEEDHKYHRIAEEMTETFPRAQWVAVPAAGHTIHVEQPDLFSSIIMDVLSGSDVDPGLP</sequence>
<reference evidence="5 6" key="1">
    <citation type="submission" date="2016-10" db="EMBL/GenBank/DDBJ databases">
        <authorList>
            <person name="de Groot N.N."/>
        </authorList>
    </citation>
    <scope>NUCLEOTIDE SEQUENCE [LARGE SCALE GENOMIC DNA]</scope>
    <source>
        <strain evidence="5 6">DSM 45514</strain>
    </source>
</reference>
<comment type="pathway">
    <text evidence="3">Quinol/quinone metabolism; menaquinone biosynthesis.</text>
</comment>
<evidence type="ECO:0000313" key="5">
    <source>
        <dbReference type="EMBL" id="SDC40895.1"/>
    </source>
</evidence>
<dbReference type="InterPro" id="IPR029058">
    <property type="entry name" value="AB_hydrolase_fold"/>
</dbReference>
<dbReference type="GO" id="GO:0009234">
    <property type="term" value="P:menaquinone biosynthetic process"/>
    <property type="evidence" value="ECO:0007669"/>
    <property type="project" value="UniProtKB-UniRule"/>
</dbReference>
<dbReference type="PRINTS" id="PR00111">
    <property type="entry name" value="ABHYDROLASE"/>
</dbReference>
<keyword evidence="2 3" id="KW-0456">Lyase</keyword>
<dbReference type="InterPro" id="IPR000073">
    <property type="entry name" value="AB_hydrolase_1"/>
</dbReference>
<dbReference type="InterPro" id="IPR022485">
    <property type="entry name" value="SHCHC_synthase_MenH"/>
</dbReference>
<dbReference type="NCBIfam" id="TIGR03695">
    <property type="entry name" value="menH_SHCHC"/>
    <property type="match status" value="1"/>
</dbReference>
<proteinExistence type="inferred from homology"/>
<dbReference type="EMBL" id="FMZA01000007">
    <property type="protein sequence ID" value="SDC40895.1"/>
    <property type="molecule type" value="Genomic_DNA"/>
</dbReference>
<comment type="function">
    <text evidence="3">Catalyzes a proton abstraction reaction that results in 2,5-elimination of pyruvate from 2-succinyl-5-enolpyruvyl-6-hydroxy-3-cyclohexene-1-carboxylate (SEPHCHC) and the formation of 2-succinyl-6-hydroxy-2,4-cyclohexadiene-1-carboxylate (SHCHC).</text>
</comment>
<comment type="pathway">
    <text evidence="3">Quinol/quinone metabolism; 1,4-dihydroxy-2-naphthoate biosynthesis; 1,4-dihydroxy-2-naphthoate from chorismate: step 3/7.</text>
</comment>